<feature type="transmembrane region" description="Helical" evidence="1">
    <location>
        <begin position="18"/>
        <end position="42"/>
    </location>
</feature>
<feature type="transmembrane region" description="Helical" evidence="1">
    <location>
        <begin position="48"/>
        <end position="68"/>
    </location>
</feature>
<accession>A0A1D3K8A7</accession>
<dbReference type="EMBL" id="LT599584">
    <property type="protein sequence ID" value="SBW84604.1"/>
    <property type="molecule type" value="Genomic_DNA"/>
</dbReference>
<dbReference type="Proteomes" id="UP000245431">
    <property type="component" value="Chromosome PVE_r2"/>
</dbReference>
<evidence type="ECO:0000256" key="1">
    <source>
        <dbReference type="SAM" id="Phobius"/>
    </source>
</evidence>
<reference evidence="3" key="1">
    <citation type="submission" date="2016-07" db="EMBL/GenBank/DDBJ databases">
        <authorList>
            <person name="Florea S."/>
            <person name="Webb J.S."/>
            <person name="Jaromczyk J."/>
            <person name="Schardl C.L."/>
        </authorList>
    </citation>
    <scope>NUCLEOTIDE SEQUENCE [LARGE SCALE GENOMIC DNA]</scope>
    <source>
        <strain evidence="3">1YdBTEX2</strain>
    </source>
</reference>
<sequence>MTEIVPTQETTQTPPRRALILAAITGFNLYLISGITALWHVLPQAVTQYFLGMTLLVWIIQASAGLVYERYYQKGTDRALWVAMLVFYGLIYVFATLGSNVQIPKPPEGFSTFYVVSELIIIGMGWIASELTRWTVWGDFRLRIIGL</sequence>
<evidence type="ECO:0000313" key="2">
    <source>
        <dbReference type="EMBL" id="SBW84604.1"/>
    </source>
</evidence>
<keyword evidence="1" id="KW-0812">Transmembrane</keyword>
<feature type="transmembrane region" description="Helical" evidence="1">
    <location>
        <begin position="110"/>
        <end position="128"/>
    </location>
</feature>
<keyword evidence="1" id="KW-0472">Membrane</keyword>
<gene>
    <name evidence="2" type="ORF">PVE_R2G0578</name>
</gene>
<proteinExistence type="predicted"/>
<protein>
    <submittedName>
        <fullName evidence="2">Hypothetical membrane protein</fullName>
    </submittedName>
</protein>
<feature type="transmembrane region" description="Helical" evidence="1">
    <location>
        <begin position="80"/>
        <end position="98"/>
    </location>
</feature>
<organism evidence="2 3">
    <name type="scientific">Pseudomonas veronii 1YdBTEX2</name>
    <dbReference type="NCBI Taxonomy" id="1295141"/>
    <lineage>
        <taxon>Bacteria</taxon>
        <taxon>Pseudomonadati</taxon>
        <taxon>Pseudomonadota</taxon>
        <taxon>Gammaproteobacteria</taxon>
        <taxon>Pseudomonadales</taxon>
        <taxon>Pseudomonadaceae</taxon>
        <taxon>Pseudomonas</taxon>
    </lineage>
</organism>
<dbReference type="AlphaFoldDB" id="A0A1D3K8A7"/>
<keyword evidence="1" id="KW-1133">Transmembrane helix</keyword>
<evidence type="ECO:0000313" key="3">
    <source>
        <dbReference type="Proteomes" id="UP000245431"/>
    </source>
</evidence>
<name>A0A1D3K8A7_PSEVE</name>